<protein>
    <submittedName>
        <fullName evidence="1">Uncharacterized protein</fullName>
    </submittedName>
</protein>
<keyword evidence="2" id="KW-1185">Reference proteome</keyword>
<comment type="caution">
    <text evidence="1">The sequence shown here is derived from an EMBL/GenBank/DDBJ whole genome shotgun (WGS) entry which is preliminary data.</text>
</comment>
<organism evidence="1 2">
    <name type="scientific">Solanum commersonii</name>
    <name type="common">Commerson's wild potato</name>
    <name type="synonym">Commerson's nightshade</name>
    <dbReference type="NCBI Taxonomy" id="4109"/>
    <lineage>
        <taxon>Eukaryota</taxon>
        <taxon>Viridiplantae</taxon>
        <taxon>Streptophyta</taxon>
        <taxon>Embryophyta</taxon>
        <taxon>Tracheophyta</taxon>
        <taxon>Spermatophyta</taxon>
        <taxon>Magnoliopsida</taxon>
        <taxon>eudicotyledons</taxon>
        <taxon>Gunneridae</taxon>
        <taxon>Pentapetalae</taxon>
        <taxon>asterids</taxon>
        <taxon>lamiids</taxon>
        <taxon>Solanales</taxon>
        <taxon>Solanaceae</taxon>
        <taxon>Solanoideae</taxon>
        <taxon>Solaneae</taxon>
        <taxon>Solanum</taxon>
    </lineage>
</organism>
<sequence>MSKLDSFSKAHVSLEVENPTSFNFSIPIPEESPSTPIYGVGKMAESTTSQTEVLGSPIFLSPDNLVCSPTLVESRNKSQDSGAQSVAKPLDDLVSEVTKTGSMAVSSTMSERLFEGDLPEGTGPASYILTVGAELVAVQSLASLRGDVQTNLID</sequence>
<reference evidence="1 2" key="1">
    <citation type="submission" date="2020-09" db="EMBL/GenBank/DDBJ databases">
        <title>De no assembly of potato wild relative species, Solanum commersonii.</title>
        <authorList>
            <person name="Cho K."/>
        </authorList>
    </citation>
    <scope>NUCLEOTIDE SEQUENCE [LARGE SCALE GENOMIC DNA]</scope>
    <source>
        <strain evidence="1">LZ3.2</strain>
        <tissue evidence="1">Leaf</tissue>
    </source>
</reference>
<evidence type="ECO:0000313" key="2">
    <source>
        <dbReference type="Proteomes" id="UP000824120"/>
    </source>
</evidence>
<accession>A0A9J5XAR5</accession>
<dbReference type="Proteomes" id="UP000824120">
    <property type="component" value="Chromosome 9"/>
</dbReference>
<name>A0A9J5XAR5_SOLCO</name>
<dbReference type="AlphaFoldDB" id="A0A9J5XAR5"/>
<dbReference type="EMBL" id="JACXVP010000009">
    <property type="protein sequence ID" value="KAG5584669.1"/>
    <property type="molecule type" value="Genomic_DNA"/>
</dbReference>
<dbReference type="OrthoDB" id="1321189at2759"/>
<gene>
    <name evidence="1" type="ORF">H5410_045103</name>
</gene>
<evidence type="ECO:0000313" key="1">
    <source>
        <dbReference type="EMBL" id="KAG5584669.1"/>
    </source>
</evidence>
<proteinExistence type="predicted"/>